<evidence type="ECO:0000256" key="2">
    <source>
        <dbReference type="SAM" id="SignalP"/>
    </source>
</evidence>
<dbReference type="InterPro" id="IPR058593">
    <property type="entry name" value="ARB_07466-like_C"/>
</dbReference>
<evidence type="ECO:0000313" key="5">
    <source>
        <dbReference type="Proteomes" id="UP000277858"/>
    </source>
</evidence>
<protein>
    <submittedName>
        <fullName evidence="4">Uncharacterized protein with a bacterial SH3 domain homologue</fullName>
    </submittedName>
</protein>
<feature type="domain" description="SH3b" evidence="3">
    <location>
        <begin position="67"/>
        <end position="132"/>
    </location>
</feature>
<accession>A0A448P197</accession>
<feature type="region of interest" description="Disordered" evidence="1">
    <location>
        <begin position="289"/>
        <end position="313"/>
    </location>
</feature>
<dbReference type="InterPro" id="IPR052354">
    <property type="entry name" value="Cell_Wall_Dynamics_Protein"/>
</dbReference>
<dbReference type="Pfam" id="PF26571">
    <property type="entry name" value="VldE"/>
    <property type="match status" value="1"/>
</dbReference>
<name>A0A448P197_9ACTN</name>
<keyword evidence="5" id="KW-1185">Reference proteome</keyword>
<keyword evidence="2" id="KW-0732">Signal</keyword>
<feature type="domain" description="SH3b" evidence="3">
    <location>
        <begin position="225"/>
        <end position="289"/>
    </location>
</feature>
<dbReference type="PANTHER" id="PTHR34408">
    <property type="entry name" value="FAMILY PROTEIN, PUTATIVE-RELATED"/>
    <property type="match status" value="1"/>
</dbReference>
<feature type="chain" id="PRO_5019088555" evidence="2">
    <location>
        <begin position="35"/>
        <end position="439"/>
    </location>
</feature>
<sequence length="439" mass="45383">MAAVHPVRVGAATLASAGLIVSGAQLLTANQALASQTAPTALRMPASPAPAAMPSPWMPTTPLPSASAKATLVYATTDVRVRASATTASAIVGVLPRGGHVGTRGASVNGWTRVNYQGTNAWISTTYLTRTPSTPTTKPNPGSATTHTLVYATTDVRVRASATTASAIVGVLPRGGHVGTRGASVNGWTPVNYQGTNAWISTTYLTRTPSTPTTKPSTPTTNAGSSTGLVYATSWVRVRAGASTSSAILGTLQAGNHVGTRGASVNGWTPVNYQGTNAWISSDYLSRTKPATSTGSNGSSGSGSSGSSTPTSSWAALTANGSSGLSGLRPSAKGIVNRTITAFPQIRTIYGIRADSMADHPSGHAVDLMLPRGSRDAALGQQIAAYFRAHAQELGVQYIMYNKQIWNISRDSEGWRAVADRGSETANHMDHVHITTIWD</sequence>
<dbReference type="OrthoDB" id="2989771at2"/>
<feature type="domain" description="SH3b" evidence="3">
    <location>
        <begin position="144"/>
        <end position="209"/>
    </location>
</feature>
<dbReference type="InterPro" id="IPR003646">
    <property type="entry name" value="SH3-like_bac-type"/>
</dbReference>
<evidence type="ECO:0000259" key="3">
    <source>
        <dbReference type="PROSITE" id="PS51781"/>
    </source>
</evidence>
<feature type="signal peptide" evidence="2">
    <location>
        <begin position="1"/>
        <end position="34"/>
    </location>
</feature>
<dbReference type="SMART" id="SM00287">
    <property type="entry name" value="SH3b"/>
    <property type="match status" value="3"/>
</dbReference>
<evidence type="ECO:0000256" key="1">
    <source>
        <dbReference type="SAM" id="MobiDB-lite"/>
    </source>
</evidence>
<dbReference type="PROSITE" id="PS51781">
    <property type="entry name" value="SH3B"/>
    <property type="match status" value="3"/>
</dbReference>
<reference evidence="4 5" key="1">
    <citation type="submission" date="2018-12" db="EMBL/GenBank/DDBJ databases">
        <authorList>
            <consortium name="Pathogen Informatics"/>
        </authorList>
    </citation>
    <scope>NUCLEOTIDE SEQUENCE [LARGE SCALE GENOMIC DNA]</scope>
    <source>
        <strain evidence="4 5">NCTC13652</strain>
    </source>
</reference>
<dbReference type="PANTHER" id="PTHR34408:SF1">
    <property type="entry name" value="GLYCOSYL HYDROLASE FAMILY 19 DOMAIN-CONTAINING PROTEIN HI_1415"/>
    <property type="match status" value="1"/>
</dbReference>
<evidence type="ECO:0000313" key="4">
    <source>
        <dbReference type="EMBL" id="VEI03930.1"/>
    </source>
</evidence>
<dbReference type="Pfam" id="PF08239">
    <property type="entry name" value="SH3_3"/>
    <property type="match status" value="3"/>
</dbReference>
<dbReference type="EMBL" id="LR134473">
    <property type="protein sequence ID" value="VEI03930.1"/>
    <property type="molecule type" value="Genomic_DNA"/>
</dbReference>
<dbReference type="AlphaFoldDB" id="A0A448P197"/>
<dbReference type="Proteomes" id="UP000277858">
    <property type="component" value="Chromosome"/>
</dbReference>
<dbReference type="STRING" id="1122997.GCA_000425285_02100"/>
<organism evidence="4 5">
    <name type="scientific">Acidipropionibacterium jensenii</name>
    <dbReference type="NCBI Taxonomy" id="1749"/>
    <lineage>
        <taxon>Bacteria</taxon>
        <taxon>Bacillati</taxon>
        <taxon>Actinomycetota</taxon>
        <taxon>Actinomycetes</taxon>
        <taxon>Propionibacteriales</taxon>
        <taxon>Propionibacteriaceae</taxon>
        <taxon>Acidipropionibacterium</taxon>
    </lineage>
</organism>
<gene>
    <name evidence="4" type="ORF">NCTC13652_02147</name>
</gene>
<proteinExistence type="predicted"/>
<dbReference type="Gene3D" id="2.30.30.40">
    <property type="entry name" value="SH3 Domains"/>
    <property type="match status" value="3"/>
</dbReference>